<dbReference type="InterPro" id="IPR039448">
    <property type="entry name" value="Beta_helix"/>
</dbReference>
<protein>
    <submittedName>
        <fullName evidence="4">Uncharacterized protein</fullName>
    </submittedName>
</protein>
<dbReference type="EMBL" id="UINC01017940">
    <property type="protein sequence ID" value="SVA74904.1"/>
    <property type="molecule type" value="Genomic_DNA"/>
</dbReference>
<name>A0A381YD20_9ZZZZ</name>
<dbReference type="SUPFAM" id="SSF51126">
    <property type="entry name" value="Pectin lyase-like"/>
    <property type="match status" value="1"/>
</dbReference>
<dbReference type="InterPro" id="IPR026444">
    <property type="entry name" value="Secre_tail"/>
</dbReference>
<evidence type="ECO:0000313" key="4">
    <source>
        <dbReference type="EMBL" id="SVA74904.1"/>
    </source>
</evidence>
<dbReference type="InterPro" id="IPR012334">
    <property type="entry name" value="Pectin_lyas_fold"/>
</dbReference>
<dbReference type="AlphaFoldDB" id="A0A381YD20"/>
<feature type="non-terminal residue" evidence="4">
    <location>
        <position position="755"/>
    </location>
</feature>
<evidence type="ECO:0000256" key="1">
    <source>
        <dbReference type="SAM" id="Phobius"/>
    </source>
</evidence>
<feature type="transmembrane region" description="Helical" evidence="1">
    <location>
        <begin position="12"/>
        <end position="32"/>
    </location>
</feature>
<feature type="domain" description="FlgD/Vpr Ig-like" evidence="3">
    <location>
        <begin position="686"/>
        <end position="743"/>
    </location>
</feature>
<accession>A0A381YD20</accession>
<keyword evidence="1" id="KW-0812">Transmembrane</keyword>
<reference evidence="4" key="1">
    <citation type="submission" date="2018-05" db="EMBL/GenBank/DDBJ databases">
        <authorList>
            <person name="Lanie J.A."/>
            <person name="Ng W.-L."/>
            <person name="Kazmierczak K.M."/>
            <person name="Andrzejewski T.M."/>
            <person name="Davidsen T.M."/>
            <person name="Wayne K.J."/>
            <person name="Tettelin H."/>
            <person name="Glass J.I."/>
            <person name="Rusch D."/>
            <person name="Podicherti R."/>
            <person name="Tsui H.-C.T."/>
            <person name="Winkler M.E."/>
        </authorList>
    </citation>
    <scope>NUCLEOTIDE SEQUENCE</scope>
</reference>
<keyword evidence="1" id="KW-1133">Transmembrane helix</keyword>
<feature type="domain" description="Right handed beta helix" evidence="2">
    <location>
        <begin position="469"/>
        <end position="607"/>
    </location>
</feature>
<evidence type="ECO:0000259" key="3">
    <source>
        <dbReference type="Pfam" id="PF13860"/>
    </source>
</evidence>
<dbReference type="InterPro" id="IPR011050">
    <property type="entry name" value="Pectin_lyase_fold/virulence"/>
</dbReference>
<sequence length="755" mass="81712">MVDLDMINRTALIVNNMIYILFFTILSAQPTYEFEIIAIPEMDTPIRMNDDGSKIVGTNYSGQALLWTDSAGVQILGEGELWGISEDDRIFGEMLNANGYGEAALIENGEISFLGNVEGGNSCDAFYSSGLGISTDGSTGVGMGWISCGTEAFYWTDEDGIVGLGQYEGQSTKAQAVSGDGQLIGGWAQTSNRATCLWDRDGNITLLGSLQAGNDYGEVQAINNDGTQVVGYCAGNAGNNTEGFVWTEEGGMFGLGVPPNSAATNRSLAMDISENNVVIGQYLNETPVFYKACIYTEETGEFVNLRDYLLNLGMEEIQGWDLQRAFCISDDGNVFAGYGKDPANNWTGWRIRIIVGEAPGEMLLVPSEYATIQDAIDASENRDTILVAPGNYPENINFNGKNIVVGSYYLSFGVDYFIEQTVIDGNNSGSVVTFENGEDSSAVLIGFRITSSFANSPLKCIDSSPTLSHLSVRNNMFYSGSEAGIHLFNSNSKLDNLYIADNVKNSTGYGGAGIWVENSSISISNSLIVNNSTEHMGYPTGAGGIEVTNSHLFFDGNTMYNNYGGAILFKDGAIGTVINSIFWENDITLMEYGSMELSTLNVSFSDIQDGWDGEGNIDADPLFCLSDSTDFTLAENSPCVSTGENGADMGAFNIGCDAMLSTNNNVLPFHHNLYQNYPNPFNPFTTIGYDLPKNAFVNIIIYDMMGRQVATLISDQQSAGHKSVQWNATHHKGEPVSAGIYLYMIQVGDFRQVKK</sequence>
<dbReference type="Gene3D" id="2.160.20.10">
    <property type="entry name" value="Single-stranded right-handed beta-helix, Pectin lyase-like"/>
    <property type="match status" value="1"/>
</dbReference>
<gene>
    <name evidence="4" type="ORF">METZ01_LOCUS127758</name>
</gene>
<dbReference type="InterPro" id="IPR006626">
    <property type="entry name" value="PbH1"/>
</dbReference>
<keyword evidence="1" id="KW-0472">Membrane</keyword>
<organism evidence="4">
    <name type="scientific">marine metagenome</name>
    <dbReference type="NCBI Taxonomy" id="408172"/>
    <lineage>
        <taxon>unclassified sequences</taxon>
        <taxon>metagenomes</taxon>
        <taxon>ecological metagenomes</taxon>
    </lineage>
</organism>
<dbReference type="SMART" id="SM00710">
    <property type="entry name" value="PbH1"/>
    <property type="match status" value="3"/>
</dbReference>
<proteinExistence type="predicted"/>
<evidence type="ECO:0000259" key="2">
    <source>
        <dbReference type="Pfam" id="PF13229"/>
    </source>
</evidence>
<dbReference type="Pfam" id="PF13229">
    <property type="entry name" value="Beta_helix"/>
    <property type="match status" value="1"/>
</dbReference>
<dbReference type="Gene3D" id="2.60.40.4070">
    <property type="match status" value="1"/>
</dbReference>
<dbReference type="NCBIfam" id="TIGR04183">
    <property type="entry name" value="Por_Secre_tail"/>
    <property type="match status" value="1"/>
</dbReference>
<dbReference type="Pfam" id="PF13860">
    <property type="entry name" value="FlgD_ig"/>
    <property type="match status" value="1"/>
</dbReference>
<dbReference type="InterPro" id="IPR025965">
    <property type="entry name" value="FlgD/Vpr_Ig-like"/>
</dbReference>